<accession>A0A0D0B492</accession>
<keyword evidence="3" id="KW-1185">Reference proteome</keyword>
<protein>
    <submittedName>
        <fullName evidence="2">Uncharacterized protein</fullName>
    </submittedName>
</protein>
<evidence type="ECO:0000313" key="3">
    <source>
        <dbReference type="Proteomes" id="UP000053593"/>
    </source>
</evidence>
<evidence type="ECO:0000313" key="2">
    <source>
        <dbReference type="EMBL" id="KIK58075.1"/>
    </source>
</evidence>
<feature type="region of interest" description="Disordered" evidence="1">
    <location>
        <begin position="432"/>
        <end position="451"/>
    </location>
</feature>
<gene>
    <name evidence="2" type="ORF">GYMLUDRAFT_45622</name>
</gene>
<reference evidence="2 3" key="1">
    <citation type="submission" date="2014-04" db="EMBL/GenBank/DDBJ databases">
        <title>Evolutionary Origins and Diversification of the Mycorrhizal Mutualists.</title>
        <authorList>
            <consortium name="DOE Joint Genome Institute"/>
            <consortium name="Mycorrhizal Genomics Consortium"/>
            <person name="Kohler A."/>
            <person name="Kuo A."/>
            <person name="Nagy L.G."/>
            <person name="Floudas D."/>
            <person name="Copeland A."/>
            <person name="Barry K.W."/>
            <person name="Cichocki N."/>
            <person name="Veneault-Fourrey C."/>
            <person name="LaButti K."/>
            <person name="Lindquist E.A."/>
            <person name="Lipzen A."/>
            <person name="Lundell T."/>
            <person name="Morin E."/>
            <person name="Murat C."/>
            <person name="Riley R."/>
            <person name="Ohm R."/>
            <person name="Sun H."/>
            <person name="Tunlid A."/>
            <person name="Henrissat B."/>
            <person name="Grigoriev I.V."/>
            <person name="Hibbett D.S."/>
            <person name="Martin F."/>
        </authorList>
    </citation>
    <scope>NUCLEOTIDE SEQUENCE [LARGE SCALE GENOMIC DNA]</scope>
    <source>
        <strain evidence="2 3">FD-317 M1</strain>
    </source>
</reference>
<feature type="compositionally biased region" description="Low complexity" evidence="1">
    <location>
        <begin position="180"/>
        <end position="189"/>
    </location>
</feature>
<feature type="compositionally biased region" description="Polar residues" evidence="1">
    <location>
        <begin position="231"/>
        <end position="274"/>
    </location>
</feature>
<feature type="compositionally biased region" description="Basic and acidic residues" evidence="1">
    <location>
        <begin position="191"/>
        <end position="200"/>
    </location>
</feature>
<feature type="region of interest" description="Disordered" evidence="1">
    <location>
        <begin position="101"/>
        <end position="138"/>
    </location>
</feature>
<feature type="compositionally biased region" description="Polar residues" evidence="1">
    <location>
        <begin position="320"/>
        <end position="336"/>
    </location>
</feature>
<dbReference type="OrthoDB" id="2687560at2759"/>
<dbReference type="HOGENOM" id="CLU_457859_0_0_1"/>
<feature type="compositionally biased region" description="Polar residues" evidence="1">
    <location>
        <begin position="102"/>
        <end position="112"/>
    </location>
</feature>
<dbReference type="Proteomes" id="UP000053593">
    <property type="component" value="Unassembled WGS sequence"/>
</dbReference>
<proteinExistence type="predicted"/>
<feature type="region of interest" description="Disordered" evidence="1">
    <location>
        <begin position="474"/>
        <end position="493"/>
    </location>
</feature>
<feature type="region of interest" description="Disordered" evidence="1">
    <location>
        <begin position="507"/>
        <end position="529"/>
    </location>
</feature>
<feature type="compositionally biased region" description="Low complexity" evidence="1">
    <location>
        <begin position="507"/>
        <end position="524"/>
    </location>
</feature>
<feature type="compositionally biased region" description="Polar residues" evidence="1">
    <location>
        <begin position="376"/>
        <end position="390"/>
    </location>
</feature>
<dbReference type="AlphaFoldDB" id="A0A0D0B492"/>
<sequence>MYDEYNLLTRKRYLQRPWKLFKPYLPRSDSLPDLALVPHQRPLFTCETCNFSNTLVDLCLWCPPGMRSSVSCEHIPGTDWRRRRVSAPPLLLSWKPARQRARSQTLPLTQPPVSMRRFSRKRPRSESDHRTSEFNGATTVSYRQRSLPPVYEGDNINTSEPRACELGADDESDVVTATLPSSLSTSTLPCRLDEGTDHPSRLGSGSVVQAERERHFIYTTIRCVDRGTQDMKGNTDSAHELNTSTSTFPQRQDVSLSSCDDSREASTSSVNHTTPMMPYTPPLRRKKSHFVLHLSAPPSANTSTIATTTPPSPSPEIRQRPQSQPALPATASTSQPLRMPITDMYRRRRIQPDPDSAQPQLGHPSRPYYTALRKNMSPNQRLPPSSSTVMDPSVAVGSACSSNSSFCSRASSPTPTLASAFNSPYVYPAPSPAPFSDDSHELTSVEGSSPAASAFSPFAPSGFGLGFSWPSPTSVMNTSPPPPSPRIPSEGKSGILKLSSLKSRLSLRRSSYSSDSSSTSTMTGTPAPMVFTKSDEMKMRLALAREVRGCGAATDDFETEVDAEGYVYHGRTMPTLKMHVRRLSRGLKERFSLRRG</sequence>
<feature type="compositionally biased region" description="Low complexity" evidence="1">
    <location>
        <begin position="296"/>
        <end position="309"/>
    </location>
</feature>
<feature type="region of interest" description="Disordered" evidence="1">
    <location>
        <begin position="296"/>
        <end position="395"/>
    </location>
</feature>
<feature type="region of interest" description="Disordered" evidence="1">
    <location>
        <begin position="227"/>
        <end position="283"/>
    </location>
</feature>
<name>A0A0D0B492_9AGAR</name>
<evidence type="ECO:0000256" key="1">
    <source>
        <dbReference type="SAM" id="MobiDB-lite"/>
    </source>
</evidence>
<organism evidence="2 3">
    <name type="scientific">Collybiopsis luxurians FD-317 M1</name>
    <dbReference type="NCBI Taxonomy" id="944289"/>
    <lineage>
        <taxon>Eukaryota</taxon>
        <taxon>Fungi</taxon>
        <taxon>Dikarya</taxon>
        <taxon>Basidiomycota</taxon>
        <taxon>Agaricomycotina</taxon>
        <taxon>Agaricomycetes</taxon>
        <taxon>Agaricomycetidae</taxon>
        <taxon>Agaricales</taxon>
        <taxon>Marasmiineae</taxon>
        <taxon>Omphalotaceae</taxon>
        <taxon>Collybiopsis</taxon>
        <taxon>Collybiopsis luxurians</taxon>
    </lineage>
</organism>
<feature type="region of interest" description="Disordered" evidence="1">
    <location>
        <begin position="180"/>
        <end position="205"/>
    </location>
</feature>
<dbReference type="EMBL" id="KN834787">
    <property type="protein sequence ID" value="KIK58075.1"/>
    <property type="molecule type" value="Genomic_DNA"/>
</dbReference>